<keyword evidence="9" id="KW-0704">Schiff base</keyword>
<sequence>MSPPWSLSLWSGGRYAWDRAPDRHVESCGTSRYVSCGRAESSGVVAGAPVTHARPGRPCALGEQASRQPVPGGVGIFPERQASATVTPPAAAQGEHVPTDPVNRNLVYVFDISGGDPALLDDETTVRACLSQVVDRAGLTPLGETSHRFAPQGFSMATLLAESHLAVHTWPEDGTAYVTLTTCRAPSSDSFEEDTRSLLRETFSAADVAVRTLL</sequence>
<evidence type="ECO:0000313" key="12">
    <source>
        <dbReference type="Proteomes" id="UP000641803"/>
    </source>
</evidence>
<keyword evidence="3" id="KW-0210">Decarboxylase</keyword>
<dbReference type="InterPro" id="IPR003826">
    <property type="entry name" value="AdoMetDC_fam_prok"/>
</dbReference>
<evidence type="ECO:0000256" key="2">
    <source>
        <dbReference type="ARBA" id="ARBA00022691"/>
    </source>
</evidence>
<evidence type="ECO:0000256" key="8">
    <source>
        <dbReference type="ARBA" id="ARBA00023239"/>
    </source>
</evidence>
<keyword evidence="12" id="KW-1185">Reference proteome</keyword>
<dbReference type="InterPro" id="IPR016067">
    <property type="entry name" value="S-AdoMet_deCO2ase_core"/>
</dbReference>
<dbReference type="PANTHER" id="PTHR33866:SF2">
    <property type="entry name" value="S-ADENOSYLMETHIONINE DECARBOXYLASE PROENZYME"/>
    <property type="match status" value="1"/>
</dbReference>
<evidence type="ECO:0000256" key="1">
    <source>
        <dbReference type="ARBA" id="ARBA00001928"/>
    </source>
</evidence>
<proteinExistence type="predicted"/>
<evidence type="ECO:0000313" key="11">
    <source>
        <dbReference type="EMBL" id="MBD7950735.1"/>
    </source>
</evidence>
<keyword evidence="4" id="KW-0068">Autocatalytic cleavage</keyword>
<gene>
    <name evidence="11" type="ORF">H9652_09990</name>
</gene>
<dbReference type="Gene3D" id="3.60.90.10">
    <property type="entry name" value="S-adenosylmethionine decarboxylase"/>
    <property type="match status" value="1"/>
</dbReference>
<organism evidence="11 12">
    <name type="scientific">Oerskovia rustica</name>
    <dbReference type="NCBI Taxonomy" id="2762237"/>
    <lineage>
        <taxon>Bacteria</taxon>
        <taxon>Bacillati</taxon>
        <taxon>Actinomycetota</taxon>
        <taxon>Actinomycetes</taxon>
        <taxon>Micrococcales</taxon>
        <taxon>Cellulomonadaceae</taxon>
        <taxon>Oerskovia</taxon>
    </lineage>
</organism>
<dbReference type="PANTHER" id="PTHR33866">
    <property type="entry name" value="S-ADENOSYLMETHIONINE DECARBOXYLASE PROENZYME"/>
    <property type="match status" value="1"/>
</dbReference>
<evidence type="ECO:0000256" key="10">
    <source>
        <dbReference type="ARBA" id="ARBA00023317"/>
    </source>
</evidence>
<keyword evidence="5" id="KW-0745">Spermidine biosynthesis</keyword>
<keyword evidence="6" id="KW-0620">Polyamine biosynthesis</keyword>
<keyword evidence="8" id="KW-0456">Lyase</keyword>
<keyword evidence="2" id="KW-0949">S-adenosyl-L-methionine</keyword>
<evidence type="ECO:0000256" key="9">
    <source>
        <dbReference type="ARBA" id="ARBA00023270"/>
    </source>
</evidence>
<dbReference type="SUPFAM" id="SSF56276">
    <property type="entry name" value="S-adenosylmethionine decarboxylase"/>
    <property type="match status" value="1"/>
</dbReference>
<keyword evidence="7" id="KW-0865">Zymogen</keyword>
<dbReference type="EMBL" id="JACSQQ010000014">
    <property type="protein sequence ID" value="MBD7950735.1"/>
    <property type="molecule type" value="Genomic_DNA"/>
</dbReference>
<name>A0ABR8RSH9_9CELL</name>
<dbReference type="Proteomes" id="UP000641803">
    <property type="component" value="Unassembled WGS sequence"/>
</dbReference>
<comment type="cofactor">
    <cofactor evidence="1">
        <name>pyruvate</name>
        <dbReference type="ChEBI" id="CHEBI:15361"/>
    </cofactor>
</comment>
<evidence type="ECO:0000256" key="5">
    <source>
        <dbReference type="ARBA" id="ARBA00023066"/>
    </source>
</evidence>
<evidence type="ECO:0000256" key="3">
    <source>
        <dbReference type="ARBA" id="ARBA00022793"/>
    </source>
</evidence>
<dbReference type="Pfam" id="PF02675">
    <property type="entry name" value="AdoMet_dc"/>
    <property type="match status" value="1"/>
</dbReference>
<accession>A0ABR8RSH9</accession>
<comment type="caution">
    <text evidence="11">The sequence shown here is derived from an EMBL/GenBank/DDBJ whole genome shotgun (WGS) entry which is preliminary data.</text>
</comment>
<evidence type="ECO:0000256" key="7">
    <source>
        <dbReference type="ARBA" id="ARBA00023145"/>
    </source>
</evidence>
<keyword evidence="10" id="KW-0670">Pyruvate</keyword>
<protein>
    <submittedName>
        <fullName evidence="11">S-adenosylmethionine decarboxylase</fullName>
    </submittedName>
</protein>
<reference evidence="11 12" key="1">
    <citation type="submission" date="2020-08" db="EMBL/GenBank/DDBJ databases">
        <title>A Genomic Blueprint of the Chicken Gut Microbiome.</title>
        <authorList>
            <person name="Gilroy R."/>
            <person name="Ravi A."/>
            <person name="Getino M."/>
            <person name="Pursley I."/>
            <person name="Horton D.L."/>
            <person name="Alikhan N.-F."/>
            <person name="Baker D."/>
            <person name="Gharbi K."/>
            <person name="Hall N."/>
            <person name="Watson M."/>
            <person name="Adriaenssens E.M."/>
            <person name="Foster-Nyarko E."/>
            <person name="Jarju S."/>
            <person name="Secka A."/>
            <person name="Antonio M."/>
            <person name="Oren A."/>
            <person name="Chaudhuri R."/>
            <person name="La Ragione R.M."/>
            <person name="Hildebrand F."/>
            <person name="Pallen M.J."/>
        </authorList>
    </citation>
    <scope>NUCLEOTIDE SEQUENCE [LARGE SCALE GENOMIC DNA]</scope>
    <source>
        <strain evidence="11 12">Sa4CUA1</strain>
    </source>
</reference>
<evidence type="ECO:0000256" key="6">
    <source>
        <dbReference type="ARBA" id="ARBA00023115"/>
    </source>
</evidence>
<evidence type="ECO:0000256" key="4">
    <source>
        <dbReference type="ARBA" id="ARBA00022813"/>
    </source>
</evidence>